<feature type="transmembrane region" description="Helical" evidence="1">
    <location>
        <begin position="109"/>
        <end position="130"/>
    </location>
</feature>
<keyword evidence="2" id="KW-0732">Signal</keyword>
<keyword evidence="1" id="KW-0812">Transmembrane</keyword>
<name>A0A3S3P3N2_9MICO</name>
<dbReference type="AlphaFoldDB" id="A0A3S3P3N2"/>
<keyword evidence="1" id="KW-1133">Transmembrane helix</keyword>
<protein>
    <submittedName>
        <fullName evidence="3">Uncharacterized protein</fullName>
    </submittedName>
</protein>
<dbReference type="Proteomes" id="UP000285970">
    <property type="component" value="Unassembled WGS sequence"/>
</dbReference>
<sequence>MPFALVLTVVLAGLAAFQAALAAGAPWGTLAWGGQHRVLPVRLRVASAVSILVYLLIDLIAWTRVGALRLFPPPVAEVAMWVIFGYFSLGILMNAVSRSPAERYTMVPVALVLAVSSFFIALGWGALAYAV</sequence>
<reference evidence="3 4" key="1">
    <citation type="journal article" date="2018" name="Front. Microbiol.">
        <title>Novel Insights Into Bacterial Dimethylsulfoniopropionate Catabolism in the East China Sea.</title>
        <authorList>
            <person name="Liu J."/>
            <person name="Liu J."/>
            <person name="Zhang S.H."/>
            <person name="Liang J."/>
            <person name="Lin H."/>
            <person name="Song D."/>
            <person name="Yang G.P."/>
            <person name="Todd J.D."/>
            <person name="Zhang X.H."/>
        </authorList>
    </citation>
    <scope>NUCLEOTIDE SEQUENCE [LARGE SCALE GENOMIC DNA]</scope>
    <source>
        <strain evidence="3 4">ZYFD042</strain>
    </source>
</reference>
<feature type="signal peptide" evidence="2">
    <location>
        <begin position="1"/>
        <end position="22"/>
    </location>
</feature>
<gene>
    <name evidence="3" type="ORF">D8Y23_09485</name>
</gene>
<accession>A0A3S3P3N2</accession>
<evidence type="ECO:0000313" key="4">
    <source>
        <dbReference type="Proteomes" id="UP000285970"/>
    </source>
</evidence>
<dbReference type="RefSeq" id="WP_128217900.1">
    <property type="nucleotide sequence ID" value="NZ_RBZY01000030.1"/>
</dbReference>
<dbReference type="EMBL" id="RBZY01000030">
    <property type="protein sequence ID" value="RWR18428.1"/>
    <property type="molecule type" value="Genomic_DNA"/>
</dbReference>
<keyword evidence="1" id="KW-0472">Membrane</keyword>
<organism evidence="3 4">
    <name type="scientific">Microbacterium enclense</name>
    <dbReference type="NCBI Taxonomy" id="993073"/>
    <lineage>
        <taxon>Bacteria</taxon>
        <taxon>Bacillati</taxon>
        <taxon>Actinomycetota</taxon>
        <taxon>Actinomycetes</taxon>
        <taxon>Micrococcales</taxon>
        <taxon>Microbacteriaceae</taxon>
        <taxon>Microbacterium</taxon>
    </lineage>
</organism>
<evidence type="ECO:0000256" key="1">
    <source>
        <dbReference type="SAM" id="Phobius"/>
    </source>
</evidence>
<evidence type="ECO:0000313" key="3">
    <source>
        <dbReference type="EMBL" id="RWR18428.1"/>
    </source>
</evidence>
<proteinExistence type="predicted"/>
<feature type="transmembrane region" description="Helical" evidence="1">
    <location>
        <begin position="46"/>
        <end position="66"/>
    </location>
</feature>
<feature type="chain" id="PRO_5018722092" evidence="2">
    <location>
        <begin position="23"/>
        <end position="131"/>
    </location>
</feature>
<comment type="caution">
    <text evidence="3">The sequence shown here is derived from an EMBL/GenBank/DDBJ whole genome shotgun (WGS) entry which is preliminary data.</text>
</comment>
<feature type="transmembrane region" description="Helical" evidence="1">
    <location>
        <begin position="78"/>
        <end position="97"/>
    </location>
</feature>
<evidence type="ECO:0000256" key="2">
    <source>
        <dbReference type="SAM" id="SignalP"/>
    </source>
</evidence>
<dbReference type="OrthoDB" id="1524823at2"/>